<comment type="caution">
    <text evidence="1">The sequence shown here is derived from an EMBL/GenBank/DDBJ whole genome shotgun (WGS) entry which is preliminary data.</text>
</comment>
<sequence length="87" mass="9659">MTLYSGWLSDIDSTPSGLLSDTDSKPSGLPSDKDYFSAYKATLTLSSGLLSDTVSTFLSLIPDFWTSHQLHHGLQGMYWLQIKLESR</sequence>
<dbReference type="Proteomes" id="UP001283361">
    <property type="component" value="Unassembled WGS sequence"/>
</dbReference>
<keyword evidence="2" id="KW-1185">Reference proteome</keyword>
<organism evidence="1 2">
    <name type="scientific">Elysia crispata</name>
    <name type="common">lettuce slug</name>
    <dbReference type="NCBI Taxonomy" id="231223"/>
    <lineage>
        <taxon>Eukaryota</taxon>
        <taxon>Metazoa</taxon>
        <taxon>Spiralia</taxon>
        <taxon>Lophotrochozoa</taxon>
        <taxon>Mollusca</taxon>
        <taxon>Gastropoda</taxon>
        <taxon>Heterobranchia</taxon>
        <taxon>Euthyneura</taxon>
        <taxon>Panpulmonata</taxon>
        <taxon>Sacoglossa</taxon>
        <taxon>Placobranchoidea</taxon>
        <taxon>Plakobranchidae</taxon>
        <taxon>Elysia</taxon>
    </lineage>
</organism>
<dbReference type="EMBL" id="JAWDGP010006150">
    <property type="protein sequence ID" value="KAK3746349.1"/>
    <property type="molecule type" value="Genomic_DNA"/>
</dbReference>
<reference evidence="1" key="1">
    <citation type="journal article" date="2023" name="G3 (Bethesda)">
        <title>A reference genome for the long-term kleptoplast-retaining sea slug Elysia crispata morphotype clarki.</title>
        <authorList>
            <person name="Eastman K.E."/>
            <person name="Pendleton A.L."/>
            <person name="Shaikh M.A."/>
            <person name="Suttiyut T."/>
            <person name="Ogas R."/>
            <person name="Tomko P."/>
            <person name="Gavelis G."/>
            <person name="Widhalm J.R."/>
            <person name="Wisecaver J.H."/>
        </authorList>
    </citation>
    <scope>NUCLEOTIDE SEQUENCE</scope>
    <source>
        <strain evidence="1">ECLA1</strain>
    </source>
</reference>
<dbReference type="AlphaFoldDB" id="A0AAE1CYX7"/>
<evidence type="ECO:0000313" key="2">
    <source>
        <dbReference type="Proteomes" id="UP001283361"/>
    </source>
</evidence>
<name>A0AAE1CYX7_9GAST</name>
<protein>
    <submittedName>
        <fullName evidence="1">Uncharacterized protein</fullName>
    </submittedName>
</protein>
<proteinExistence type="predicted"/>
<gene>
    <name evidence="1" type="ORF">RRG08_017706</name>
</gene>
<evidence type="ECO:0000313" key="1">
    <source>
        <dbReference type="EMBL" id="KAK3746349.1"/>
    </source>
</evidence>
<accession>A0AAE1CYX7</accession>